<name>A0A6J5PJH1_9CAUD</name>
<dbReference type="EMBL" id="LR797267">
    <property type="protein sequence ID" value="CAB4197998.1"/>
    <property type="molecule type" value="Genomic_DNA"/>
</dbReference>
<reference evidence="2" key="1">
    <citation type="submission" date="2020-05" db="EMBL/GenBank/DDBJ databases">
        <authorList>
            <person name="Chiriac C."/>
            <person name="Salcher M."/>
            <person name="Ghai R."/>
            <person name="Kavagutti S V."/>
        </authorList>
    </citation>
    <scope>NUCLEOTIDE SEQUENCE</scope>
</reference>
<dbReference type="EMBL" id="LR797363">
    <property type="protein sequence ID" value="CAB4210895.1"/>
    <property type="molecule type" value="Genomic_DNA"/>
</dbReference>
<gene>
    <name evidence="3" type="ORF">UFOVP1318_48</name>
    <name evidence="4" type="ORF">UFOVP1430_54</name>
    <name evidence="2" type="ORF">UFOVP903_56</name>
</gene>
<evidence type="ECO:0000313" key="4">
    <source>
        <dbReference type="EMBL" id="CAB4210895.1"/>
    </source>
</evidence>
<evidence type="ECO:0000256" key="1">
    <source>
        <dbReference type="SAM" id="MobiDB-lite"/>
    </source>
</evidence>
<evidence type="ECO:0000313" key="2">
    <source>
        <dbReference type="EMBL" id="CAB4170116.1"/>
    </source>
</evidence>
<feature type="region of interest" description="Disordered" evidence="1">
    <location>
        <begin position="1"/>
        <end position="28"/>
    </location>
</feature>
<organism evidence="2">
    <name type="scientific">uncultured Caudovirales phage</name>
    <dbReference type="NCBI Taxonomy" id="2100421"/>
    <lineage>
        <taxon>Viruses</taxon>
        <taxon>Duplodnaviria</taxon>
        <taxon>Heunggongvirae</taxon>
        <taxon>Uroviricota</taxon>
        <taxon>Caudoviricetes</taxon>
        <taxon>Peduoviridae</taxon>
        <taxon>Maltschvirus</taxon>
        <taxon>Maltschvirus maltsch</taxon>
    </lineage>
</organism>
<proteinExistence type="predicted"/>
<dbReference type="EMBL" id="LR796854">
    <property type="protein sequence ID" value="CAB4170116.1"/>
    <property type="molecule type" value="Genomic_DNA"/>
</dbReference>
<evidence type="ECO:0000313" key="3">
    <source>
        <dbReference type="EMBL" id="CAB4197998.1"/>
    </source>
</evidence>
<protein>
    <submittedName>
        <fullName evidence="2">Uncharacterized protein</fullName>
    </submittedName>
</protein>
<feature type="compositionally biased region" description="Acidic residues" evidence="1">
    <location>
        <begin position="13"/>
        <end position="28"/>
    </location>
</feature>
<accession>A0A6J5PJH1</accession>
<sequence>MAKKARKKKLEENEFGEQIEIDGEDESSDDFIGDESFAKAEGSTANAHAKKLAKRTSVEKKTGEPRSVFYTMKGLYKIIKVIVKARGVYEVYVGSLKRNKVDLETMIKLYKKEGTWVEPHAVKQAIEDGRKGLK</sequence>